<comment type="caution">
    <text evidence="2">The sequence shown here is derived from an EMBL/GenBank/DDBJ whole genome shotgun (WGS) entry which is preliminary data.</text>
</comment>
<dbReference type="SUPFAM" id="SSF53335">
    <property type="entry name" value="S-adenosyl-L-methionine-dependent methyltransferases"/>
    <property type="match status" value="1"/>
</dbReference>
<dbReference type="InterPro" id="IPR029063">
    <property type="entry name" value="SAM-dependent_MTases_sf"/>
</dbReference>
<dbReference type="InterPro" id="IPR013691">
    <property type="entry name" value="MeTrfase_14"/>
</dbReference>
<reference evidence="2" key="1">
    <citation type="submission" date="2022-07" db="EMBL/GenBank/DDBJ databases">
        <title>Parvularcula maris sp. nov., an algicidal bacterium isolated from seawater.</title>
        <authorList>
            <person name="Li F."/>
        </authorList>
    </citation>
    <scope>NUCLEOTIDE SEQUENCE</scope>
    <source>
        <strain evidence="2">BGMRC 0090</strain>
    </source>
</reference>
<evidence type="ECO:0000313" key="2">
    <source>
        <dbReference type="EMBL" id="MCQ8184031.1"/>
    </source>
</evidence>
<sequence length="435" mass="47493">MGKAAAISYCRACHGTTLTHAFEVGEGVTWVTCGDEHGKSGCGLLQRADVFEERPAALPFEPSWTDEHRLKAAAHQVLEMLTTREGTALDIGCGSGALAKAYPRWIVPIGLDPSLPETGPQDWGVGIKEEFTSADGQAALKKMGVKKFDIITAISVLGELDDPLAFFLRAKSWLAKDGVMVVETPYAALALTRTLTSTFNARSEAVYTLAVLQRIAQATGFNIVRGSMTETAGGSIRLFLTHEDYHGHDYAPWREQLARLWDEEAALSLVGSSAYRAFQMRVERRSADVYAFASALKRHELHAYVHGTGPRSQMMLEANGFDPEIIFGAIGQAHVATTFDVMTEDEAKHTAPDVLIGDGAYKREILEGWHQFIMDGGRIAFLEPEFLVVDGTNYARELGRTLAVTDGPGSVETLRAALSAMRQPHRLVVLNQKEA</sequence>
<protein>
    <submittedName>
        <fullName evidence="2">Class I SAM-dependent methyltransferase</fullName>
    </submittedName>
</protein>
<keyword evidence="2" id="KW-0808">Transferase</keyword>
<keyword evidence="3" id="KW-1185">Reference proteome</keyword>
<dbReference type="Gene3D" id="3.40.50.150">
    <property type="entry name" value="Vaccinia Virus protein VP39"/>
    <property type="match status" value="1"/>
</dbReference>
<proteinExistence type="predicted"/>
<evidence type="ECO:0000259" key="1">
    <source>
        <dbReference type="Pfam" id="PF08484"/>
    </source>
</evidence>
<dbReference type="CDD" id="cd02440">
    <property type="entry name" value="AdoMet_MTases"/>
    <property type="match status" value="1"/>
</dbReference>
<gene>
    <name evidence="2" type="ORF">NOG11_01395</name>
</gene>
<keyword evidence="2" id="KW-0489">Methyltransferase</keyword>
<dbReference type="RefSeq" id="WP_256617837.1">
    <property type="nucleotide sequence ID" value="NZ_JANIBC010000001.1"/>
</dbReference>
<accession>A0A9X2L6U2</accession>
<dbReference type="Pfam" id="PF13489">
    <property type="entry name" value="Methyltransf_23"/>
    <property type="match status" value="1"/>
</dbReference>
<feature type="domain" description="C-methyltransferase" evidence="1">
    <location>
        <begin position="231"/>
        <end position="380"/>
    </location>
</feature>
<dbReference type="AlphaFoldDB" id="A0A9X2L6U2"/>
<dbReference type="Proteomes" id="UP001142610">
    <property type="component" value="Unassembled WGS sequence"/>
</dbReference>
<dbReference type="Pfam" id="PF08484">
    <property type="entry name" value="Methyltransf_14"/>
    <property type="match status" value="1"/>
</dbReference>
<dbReference type="EMBL" id="JANIBC010000001">
    <property type="protein sequence ID" value="MCQ8184031.1"/>
    <property type="molecule type" value="Genomic_DNA"/>
</dbReference>
<name>A0A9X2L6U2_9PROT</name>
<evidence type="ECO:0000313" key="3">
    <source>
        <dbReference type="Proteomes" id="UP001142610"/>
    </source>
</evidence>
<organism evidence="2 3">
    <name type="scientific">Parvularcula maris</name>
    <dbReference type="NCBI Taxonomy" id="2965077"/>
    <lineage>
        <taxon>Bacteria</taxon>
        <taxon>Pseudomonadati</taxon>
        <taxon>Pseudomonadota</taxon>
        <taxon>Alphaproteobacteria</taxon>
        <taxon>Parvularculales</taxon>
        <taxon>Parvularculaceae</taxon>
        <taxon>Parvularcula</taxon>
    </lineage>
</organism>
<dbReference type="GO" id="GO:0008168">
    <property type="term" value="F:methyltransferase activity"/>
    <property type="evidence" value="ECO:0007669"/>
    <property type="project" value="UniProtKB-KW"/>
</dbReference>
<dbReference type="GO" id="GO:0032259">
    <property type="term" value="P:methylation"/>
    <property type="evidence" value="ECO:0007669"/>
    <property type="project" value="UniProtKB-KW"/>
</dbReference>